<feature type="compositionally biased region" description="Basic residues" evidence="1">
    <location>
        <begin position="202"/>
        <end position="211"/>
    </location>
</feature>
<feature type="region of interest" description="Disordered" evidence="1">
    <location>
        <begin position="460"/>
        <end position="542"/>
    </location>
</feature>
<feature type="compositionally biased region" description="Basic and acidic residues" evidence="1">
    <location>
        <begin position="74"/>
        <end position="88"/>
    </location>
</feature>
<dbReference type="AlphaFoldDB" id="A0ABD1ZJY3"/>
<evidence type="ECO:0000313" key="3">
    <source>
        <dbReference type="EMBL" id="KAL2651397.1"/>
    </source>
</evidence>
<accession>A0ABD1ZJY3</accession>
<dbReference type="Proteomes" id="UP001605036">
    <property type="component" value="Unassembled WGS sequence"/>
</dbReference>
<evidence type="ECO:0000313" key="4">
    <source>
        <dbReference type="Proteomes" id="UP001605036"/>
    </source>
</evidence>
<feature type="region of interest" description="Disordered" evidence="1">
    <location>
        <begin position="68"/>
        <end position="101"/>
    </location>
</feature>
<dbReference type="PROSITE" id="PS50030">
    <property type="entry name" value="UBA"/>
    <property type="match status" value="1"/>
</dbReference>
<evidence type="ECO:0000256" key="1">
    <source>
        <dbReference type="SAM" id="MobiDB-lite"/>
    </source>
</evidence>
<dbReference type="SMART" id="SM00165">
    <property type="entry name" value="UBA"/>
    <property type="match status" value="2"/>
</dbReference>
<dbReference type="EMBL" id="JBHFFA010000001">
    <property type="protein sequence ID" value="KAL2651397.1"/>
    <property type="molecule type" value="Genomic_DNA"/>
</dbReference>
<dbReference type="Gene3D" id="1.10.8.10">
    <property type="entry name" value="DNA helicase RuvA subunit, C-terminal domain"/>
    <property type="match status" value="1"/>
</dbReference>
<feature type="compositionally biased region" description="Polar residues" evidence="1">
    <location>
        <begin position="91"/>
        <end position="101"/>
    </location>
</feature>
<feature type="compositionally biased region" description="Low complexity" evidence="1">
    <location>
        <begin position="517"/>
        <end position="541"/>
    </location>
</feature>
<dbReference type="InterPro" id="IPR015940">
    <property type="entry name" value="UBA"/>
</dbReference>
<feature type="compositionally biased region" description="Pro residues" evidence="1">
    <location>
        <begin position="331"/>
        <end position="349"/>
    </location>
</feature>
<dbReference type="InterPro" id="IPR009060">
    <property type="entry name" value="UBA-like_sf"/>
</dbReference>
<feature type="region of interest" description="Disordered" evidence="1">
    <location>
        <begin position="159"/>
        <end position="216"/>
    </location>
</feature>
<sequence length="766" mass="82747">MRAIIRELAAAYADRELAGSEFWPILRFEAAISGAPSTRCVDDRARQSTKGAGILLVVAFTAAAMSPVAKNRHGPRDKGSDKGKEWKASTRHSSGSGIATNAYNPGSGTFLRLDSSIPETMVVNQSGRFRSIDYTDDVGNIIVDSDEVGSIIGSYSDSVSNNGSCSGESEDQTHHGKAKKPGPPGLVGGAGSDKRDKIRYKNEKKHQRQKERRAQELRDRCTNYLMSRKLEALAQQLVAMGFPSERATMALILNEGHVERSVAWLLEGGEGEVKENWNDNLKIDISEEQARIAELEFRFKYQRVEIERGVVACEGDLEKAAEWLRDRHPQLPTPVPRHPQSPTPGPPPAAASASTSGNNISYKDRSKEQNYPTPAEAAPYLGNVQGRRSSGLYQFLNNQRREDKELQPNPNMSQGQQSFLRPTGAVVEGSFPLARTIPQNGSEWQTLSSNINGRYLSNSSVSIPQASPHSFPVPARHGPGTRGDNGLTFRKEQTSHPAARDPVVMPQSPITPPNIRSSPASPTMSPSSWNGNGPSSSSPSSILYFNVPPGEALTKGAMSKAPGELFTKEDMVYVQPRQSNRQDVYSAWGHTGSFGSRDVDAQSSSLRATASHSRSQSTPGFLSGWGSGLTGASSDWSMWVSGACDYKTIDWSMGPSTSSPSDTNVWDVTNNLASLLNLSDRGKPRVGLVGEGISQGLTASREEVTSGVNYNLWSTSSRANPVIIGLQEKSLSETGSSTSIGVPEWTSPFTGKDLFSLPHQAASPSL</sequence>
<dbReference type="PANTHER" id="PTHR35294">
    <property type="entry name" value="UBIQUITIN-ASSOCIATED/TRANSLATION ELONGATION FACTOR EF1B PROTEIN"/>
    <property type="match status" value="1"/>
</dbReference>
<organism evidence="3 4">
    <name type="scientific">Riccia fluitans</name>
    <dbReference type="NCBI Taxonomy" id="41844"/>
    <lineage>
        <taxon>Eukaryota</taxon>
        <taxon>Viridiplantae</taxon>
        <taxon>Streptophyta</taxon>
        <taxon>Embryophyta</taxon>
        <taxon>Marchantiophyta</taxon>
        <taxon>Marchantiopsida</taxon>
        <taxon>Marchantiidae</taxon>
        <taxon>Marchantiales</taxon>
        <taxon>Ricciaceae</taxon>
        <taxon>Riccia</taxon>
    </lineage>
</organism>
<proteinExistence type="predicted"/>
<dbReference type="PANTHER" id="PTHR35294:SF1">
    <property type="entry name" value="OS05G0409000 PROTEIN"/>
    <property type="match status" value="1"/>
</dbReference>
<evidence type="ECO:0000259" key="2">
    <source>
        <dbReference type="PROSITE" id="PS50030"/>
    </source>
</evidence>
<dbReference type="SUPFAM" id="SSF46934">
    <property type="entry name" value="UBA-like"/>
    <property type="match status" value="1"/>
</dbReference>
<feature type="domain" description="UBA" evidence="2">
    <location>
        <begin position="228"/>
        <end position="268"/>
    </location>
</feature>
<name>A0ABD1ZJY3_9MARC</name>
<protein>
    <recommendedName>
        <fullName evidence="2">UBA domain-containing protein</fullName>
    </recommendedName>
</protein>
<feature type="compositionally biased region" description="Basic and acidic residues" evidence="1">
    <location>
        <begin position="192"/>
        <end position="201"/>
    </location>
</feature>
<reference evidence="3 4" key="1">
    <citation type="submission" date="2024-09" db="EMBL/GenBank/DDBJ databases">
        <title>Chromosome-scale assembly of Riccia fluitans.</title>
        <authorList>
            <person name="Paukszto L."/>
            <person name="Sawicki J."/>
            <person name="Karawczyk K."/>
            <person name="Piernik-Szablinska J."/>
            <person name="Szczecinska M."/>
            <person name="Mazdziarz M."/>
        </authorList>
    </citation>
    <scope>NUCLEOTIDE SEQUENCE [LARGE SCALE GENOMIC DNA]</scope>
    <source>
        <strain evidence="3">Rf_01</strain>
        <tissue evidence="3">Aerial parts of the thallus</tissue>
    </source>
</reference>
<comment type="caution">
    <text evidence="3">The sequence shown here is derived from an EMBL/GenBank/DDBJ whole genome shotgun (WGS) entry which is preliminary data.</text>
</comment>
<gene>
    <name evidence="3" type="ORF">R1flu_019525</name>
</gene>
<feature type="region of interest" description="Disordered" evidence="1">
    <location>
        <begin position="329"/>
        <end position="384"/>
    </location>
</feature>
<keyword evidence="4" id="KW-1185">Reference proteome</keyword>